<dbReference type="PROSITE" id="PS50887">
    <property type="entry name" value="GGDEF"/>
    <property type="match status" value="1"/>
</dbReference>
<feature type="transmembrane region" description="Helical" evidence="1">
    <location>
        <begin position="45"/>
        <end position="66"/>
    </location>
</feature>
<feature type="transmembrane region" description="Helical" evidence="1">
    <location>
        <begin position="16"/>
        <end position="38"/>
    </location>
</feature>
<feature type="domain" description="GGDEF" evidence="2">
    <location>
        <begin position="282"/>
        <end position="425"/>
    </location>
</feature>
<dbReference type="InterPro" id="IPR029787">
    <property type="entry name" value="Nucleotide_cyclase"/>
</dbReference>
<keyword evidence="3" id="KW-0548">Nucleotidyltransferase</keyword>
<dbReference type="CDD" id="cd01949">
    <property type="entry name" value="GGDEF"/>
    <property type="match status" value="1"/>
</dbReference>
<dbReference type="GO" id="GO:0052621">
    <property type="term" value="F:diguanylate cyclase activity"/>
    <property type="evidence" value="ECO:0007669"/>
    <property type="project" value="UniProtKB-EC"/>
</dbReference>
<evidence type="ECO:0000313" key="4">
    <source>
        <dbReference type="Proteomes" id="UP001494902"/>
    </source>
</evidence>
<keyword evidence="3" id="KW-0808">Transferase</keyword>
<accession>A0ABV1KD08</accession>
<dbReference type="PANTHER" id="PTHR45138:SF9">
    <property type="entry name" value="DIGUANYLATE CYCLASE DGCM-RELATED"/>
    <property type="match status" value="1"/>
</dbReference>
<sequence>MRSVARWPVWELRRSLIVVLLAVVLLAGGLVVAALAVLPADRATAVAVLGAAGLTALGVLHTELAIGIERLRRRLPEGAYLDLMTVWTFAGALVLPPGPAALTVLGVYGHLWFRVWRRAGVAAYRILYTAATVVLAVVAASVVAGPARVGVTGDIGAGGSAADYGLLLAAVVVYCLVNQALVVLALTLSTRRFGWRAALGDWDEHGIEVSTLCLAVLVALAAPAQPLLVPLVLPPLLMLHRAVLIRQLQDRVDTDAKTGLLTAGAWRDRAQRELARARRRRLAVAVLLLDLDHFKEINDGHGHLAGDEVLSAVAGTVAAQVRDDDPVGRFGGEEFVVLLAGLPPGTEGRERAHLAAERIRRAVSDLEVPIDPSGGRTTVDGVSVSVGVAFSGADRRALDDLLRSADYALYAAKRAGRNRVRPMRHRSTGRR</sequence>
<dbReference type="Gene3D" id="3.30.70.270">
    <property type="match status" value="1"/>
</dbReference>
<dbReference type="Pfam" id="PF00990">
    <property type="entry name" value="GGDEF"/>
    <property type="match status" value="1"/>
</dbReference>
<dbReference type="PANTHER" id="PTHR45138">
    <property type="entry name" value="REGULATORY COMPONENTS OF SENSORY TRANSDUCTION SYSTEM"/>
    <property type="match status" value="1"/>
</dbReference>
<dbReference type="Proteomes" id="UP001494902">
    <property type="component" value="Unassembled WGS sequence"/>
</dbReference>
<dbReference type="EC" id="2.7.7.65" evidence="3"/>
<dbReference type="InterPro" id="IPR000160">
    <property type="entry name" value="GGDEF_dom"/>
</dbReference>
<reference evidence="3 4" key="1">
    <citation type="submission" date="2024-03" db="EMBL/GenBank/DDBJ databases">
        <title>Draft genome sequence of Pseudonocardia nematodicida JCM 31783.</title>
        <authorList>
            <person name="Butdee W."/>
            <person name="Duangmal K."/>
        </authorList>
    </citation>
    <scope>NUCLEOTIDE SEQUENCE [LARGE SCALE GENOMIC DNA]</scope>
    <source>
        <strain evidence="3 4">JCM 31783</strain>
    </source>
</reference>
<dbReference type="SMART" id="SM00267">
    <property type="entry name" value="GGDEF"/>
    <property type="match status" value="1"/>
</dbReference>
<keyword evidence="1" id="KW-1133">Transmembrane helix</keyword>
<gene>
    <name evidence="3" type="ORF">WIS52_17875</name>
</gene>
<keyword evidence="1" id="KW-0812">Transmembrane</keyword>
<protein>
    <submittedName>
        <fullName evidence="3">GGDEF domain-containing protein</fullName>
        <ecNumber evidence="3">2.7.7.65</ecNumber>
    </submittedName>
</protein>
<dbReference type="RefSeq" id="WP_349299413.1">
    <property type="nucleotide sequence ID" value="NZ_JBEDNQ010000007.1"/>
</dbReference>
<evidence type="ECO:0000259" key="2">
    <source>
        <dbReference type="PROSITE" id="PS50887"/>
    </source>
</evidence>
<dbReference type="InterPro" id="IPR043128">
    <property type="entry name" value="Rev_trsase/Diguanyl_cyclase"/>
</dbReference>
<dbReference type="EMBL" id="JBEDNQ010000007">
    <property type="protein sequence ID" value="MEQ3552346.1"/>
    <property type="molecule type" value="Genomic_DNA"/>
</dbReference>
<name>A0ABV1KD08_9PSEU</name>
<proteinExistence type="predicted"/>
<feature type="transmembrane region" description="Helical" evidence="1">
    <location>
        <begin position="164"/>
        <end position="188"/>
    </location>
</feature>
<dbReference type="SUPFAM" id="SSF55073">
    <property type="entry name" value="Nucleotide cyclase"/>
    <property type="match status" value="1"/>
</dbReference>
<feature type="transmembrane region" description="Helical" evidence="1">
    <location>
        <begin position="125"/>
        <end position="144"/>
    </location>
</feature>
<evidence type="ECO:0000313" key="3">
    <source>
        <dbReference type="EMBL" id="MEQ3552346.1"/>
    </source>
</evidence>
<keyword evidence="4" id="KW-1185">Reference proteome</keyword>
<organism evidence="3 4">
    <name type="scientific">Pseudonocardia nematodicida</name>
    <dbReference type="NCBI Taxonomy" id="1206997"/>
    <lineage>
        <taxon>Bacteria</taxon>
        <taxon>Bacillati</taxon>
        <taxon>Actinomycetota</taxon>
        <taxon>Actinomycetes</taxon>
        <taxon>Pseudonocardiales</taxon>
        <taxon>Pseudonocardiaceae</taxon>
        <taxon>Pseudonocardia</taxon>
    </lineage>
</organism>
<comment type="caution">
    <text evidence="3">The sequence shown here is derived from an EMBL/GenBank/DDBJ whole genome shotgun (WGS) entry which is preliminary data.</text>
</comment>
<feature type="transmembrane region" description="Helical" evidence="1">
    <location>
        <begin position="86"/>
        <end position="113"/>
    </location>
</feature>
<dbReference type="InterPro" id="IPR050469">
    <property type="entry name" value="Diguanylate_Cyclase"/>
</dbReference>
<keyword evidence="1" id="KW-0472">Membrane</keyword>
<dbReference type="NCBIfam" id="TIGR00254">
    <property type="entry name" value="GGDEF"/>
    <property type="match status" value="1"/>
</dbReference>
<feature type="transmembrane region" description="Helical" evidence="1">
    <location>
        <begin position="209"/>
        <end position="233"/>
    </location>
</feature>
<evidence type="ECO:0000256" key="1">
    <source>
        <dbReference type="SAM" id="Phobius"/>
    </source>
</evidence>